<comment type="caution">
    <text evidence="2">The sequence shown here is derived from an EMBL/GenBank/DDBJ whole genome shotgun (WGS) entry which is preliminary data.</text>
</comment>
<feature type="signal peptide" evidence="1">
    <location>
        <begin position="1"/>
        <end position="19"/>
    </location>
</feature>
<sequence length="87" mass="9124">MNNMKLICLASALAAPLLAKVVHGQKGYNSDIICPPCPSGHCCITGVRCAPIPGLGQPCTDSTEAPFPAIQYEQPSQQTRKKACAPT</sequence>
<dbReference type="GeneID" id="80898784"/>
<dbReference type="KEGG" id="amus:LMH87_011625"/>
<evidence type="ECO:0000313" key="2">
    <source>
        <dbReference type="EMBL" id="KAJ4150897.1"/>
    </source>
</evidence>
<dbReference type="AlphaFoldDB" id="A0A9W8Q9J5"/>
<evidence type="ECO:0000313" key="3">
    <source>
        <dbReference type="Proteomes" id="UP001144673"/>
    </source>
</evidence>
<proteinExistence type="predicted"/>
<feature type="chain" id="PRO_5040744455" evidence="1">
    <location>
        <begin position="20"/>
        <end position="87"/>
    </location>
</feature>
<dbReference type="RefSeq" id="XP_056052611.1">
    <property type="nucleotide sequence ID" value="XM_056200797.1"/>
</dbReference>
<organism evidence="2 3">
    <name type="scientific">Akanthomyces muscarius</name>
    <name type="common">Entomopathogenic fungus</name>
    <name type="synonym">Lecanicillium muscarium</name>
    <dbReference type="NCBI Taxonomy" id="2231603"/>
    <lineage>
        <taxon>Eukaryota</taxon>
        <taxon>Fungi</taxon>
        <taxon>Dikarya</taxon>
        <taxon>Ascomycota</taxon>
        <taxon>Pezizomycotina</taxon>
        <taxon>Sordariomycetes</taxon>
        <taxon>Hypocreomycetidae</taxon>
        <taxon>Hypocreales</taxon>
        <taxon>Cordycipitaceae</taxon>
        <taxon>Akanthomyces</taxon>
    </lineage>
</organism>
<name>A0A9W8Q9J5_AKAMU</name>
<keyword evidence="3" id="KW-1185">Reference proteome</keyword>
<keyword evidence="1" id="KW-0732">Signal</keyword>
<protein>
    <submittedName>
        <fullName evidence="2">Uncharacterized protein</fullName>
    </submittedName>
</protein>
<reference evidence="2" key="1">
    <citation type="journal article" date="2023" name="Access Microbiol">
        <title>De-novo genome assembly for Akanthomyces muscarius, a biocontrol agent of insect agricultural pests.</title>
        <authorList>
            <person name="Erdos Z."/>
            <person name="Studholme D.J."/>
            <person name="Raymond B."/>
            <person name="Sharma M."/>
        </authorList>
    </citation>
    <scope>NUCLEOTIDE SEQUENCE</scope>
    <source>
        <strain evidence="2">Ve6</strain>
    </source>
</reference>
<evidence type="ECO:0000256" key="1">
    <source>
        <dbReference type="SAM" id="SignalP"/>
    </source>
</evidence>
<dbReference type="EMBL" id="JAJHUN010000009">
    <property type="protein sequence ID" value="KAJ4150897.1"/>
    <property type="molecule type" value="Genomic_DNA"/>
</dbReference>
<accession>A0A9W8Q9J5</accession>
<dbReference type="Proteomes" id="UP001144673">
    <property type="component" value="Chromosome 4"/>
</dbReference>
<gene>
    <name evidence="2" type="ORF">LMH87_011625</name>
</gene>